<dbReference type="AlphaFoldDB" id="A0A2W4Z0D5"/>
<dbReference type="Proteomes" id="UP000249794">
    <property type="component" value="Unassembled WGS sequence"/>
</dbReference>
<evidence type="ECO:0000313" key="2">
    <source>
        <dbReference type="Proteomes" id="UP000249794"/>
    </source>
</evidence>
<sequence>MQRLTVDHAVACSDEGGSKSGFECVHFDPPYASGLHHPVLSQVGDCLRAQGEVAMEYSTAH</sequence>
<evidence type="ECO:0000313" key="1">
    <source>
        <dbReference type="EMBL" id="PZO52451.1"/>
    </source>
</evidence>
<reference evidence="1 2" key="2">
    <citation type="submission" date="2018-06" db="EMBL/GenBank/DDBJ databases">
        <title>Metagenomic assembly of (sub)arctic Cyanobacteria and their associated microbiome from non-axenic cultures.</title>
        <authorList>
            <person name="Baurain D."/>
        </authorList>
    </citation>
    <scope>NUCLEOTIDE SEQUENCE [LARGE SCALE GENOMIC DNA]</scope>
    <source>
        <strain evidence="1">ULC027bin1</strain>
    </source>
</reference>
<gene>
    <name evidence="1" type="ORF">DCF15_13740</name>
</gene>
<comment type="caution">
    <text evidence="1">The sequence shown here is derived from an EMBL/GenBank/DDBJ whole genome shotgun (WGS) entry which is preliminary data.</text>
</comment>
<protein>
    <submittedName>
        <fullName evidence="1">Uncharacterized protein</fullName>
    </submittedName>
</protein>
<reference evidence="2" key="1">
    <citation type="submission" date="2018-04" db="EMBL/GenBank/DDBJ databases">
        <authorList>
            <person name="Cornet L."/>
        </authorList>
    </citation>
    <scope>NUCLEOTIDE SEQUENCE [LARGE SCALE GENOMIC DNA]</scope>
</reference>
<proteinExistence type="predicted"/>
<name>A0A2W4Z0D5_9CYAN</name>
<dbReference type="EMBL" id="QBMP01000147">
    <property type="protein sequence ID" value="PZO52451.1"/>
    <property type="molecule type" value="Genomic_DNA"/>
</dbReference>
<organism evidence="1 2">
    <name type="scientific">Phormidesmis priestleyi</name>
    <dbReference type="NCBI Taxonomy" id="268141"/>
    <lineage>
        <taxon>Bacteria</taxon>
        <taxon>Bacillati</taxon>
        <taxon>Cyanobacteriota</taxon>
        <taxon>Cyanophyceae</taxon>
        <taxon>Leptolyngbyales</taxon>
        <taxon>Leptolyngbyaceae</taxon>
        <taxon>Phormidesmis</taxon>
    </lineage>
</organism>
<accession>A0A2W4Z0D5</accession>